<keyword evidence="2" id="KW-1185">Reference proteome</keyword>
<name>A0A4Y5FE97_9CAUD</name>
<reference evidence="1 2" key="1">
    <citation type="submission" date="2019-02" db="EMBL/GenBank/DDBJ databases">
        <title>Isolation of virulent Lactobacillus brevis phages.</title>
        <authorList>
            <person name="Feyereisen M."/>
            <person name="Mahony J."/>
            <person name="O'Sullivan T."/>
            <person name="van Sinderen D."/>
        </authorList>
    </citation>
    <scope>NUCLEOTIDE SEQUENCE [LARGE SCALE GENOMIC DNA]</scope>
</reference>
<dbReference type="Proteomes" id="UP000308874">
    <property type="component" value="Segment"/>
</dbReference>
<organism evidence="1 2">
    <name type="scientific">Lactobacillus phage 521B</name>
    <dbReference type="NCBI Taxonomy" id="2510942"/>
    <lineage>
        <taxon>Viruses</taxon>
        <taxon>Duplodnaviria</taxon>
        <taxon>Heunggongvirae</taxon>
        <taxon>Uroviricota</taxon>
        <taxon>Caudoviricetes</taxon>
        <taxon>Herelleviridae</taxon>
        <taxon>Tybeckvirus</taxon>
        <taxon>Tybeckvirus tv521B</taxon>
    </lineage>
</organism>
<accession>A0A4Y5FE97</accession>
<sequence>MLTQAEKERKKQIAYAYRKQHPERVKHTQRKSNAFSFIRKDANKQELLDLKEEIDILLQNME</sequence>
<dbReference type="EMBL" id="MK504443">
    <property type="protein sequence ID" value="QBJ03359.1"/>
    <property type="molecule type" value="Genomic_DNA"/>
</dbReference>
<proteinExistence type="predicted"/>
<protein>
    <submittedName>
        <fullName evidence="1">DNA binding protein</fullName>
    </submittedName>
</protein>
<evidence type="ECO:0000313" key="1">
    <source>
        <dbReference type="EMBL" id="QBJ03359.1"/>
    </source>
</evidence>
<gene>
    <name evidence="1" type="ORF">B521_0009</name>
</gene>
<evidence type="ECO:0000313" key="2">
    <source>
        <dbReference type="Proteomes" id="UP000308874"/>
    </source>
</evidence>